<accession>A0A7R9E7M1</accession>
<evidence type="ECO:0000256" key="2">
    <source>
        <dbReference type="ARBA" id="ARBA00022723"/>
    </source>
</evidence>
<dbReference type="InterPro" id="IPR051487">
    <property type="entry name" value="Ser/Thr_Proteases_Immune/Dev"/>
</dbReference>
<dbReference type="PROSITE" id="PS00134">
    <property type="entry name" value="TRYPSIN_HIS"/>
    <property type="match status" value="1"/>
</dbReference>
<dbReference type="InterPro" id="IPR018114">
    <property type="entry name" value="TRYPSIN_HIS"/>
</dbReference>
<dbReference type="GO" id="GO:0004252">
    <property type="term" value="F:serine-type endopeptidase activity"/>
    <property type="evidence" value="ECO:0007669"/>
    <property type="project" value="InterPro"/>
</dbReference>
<evidence type="ECO:0000259" key="12">
    <source>
        <dbReference type="PROSITE" id="PS50240"/>
    </source>
</evidence>
<evidence type="ECO:0000256" key="1">
    <source>
        <dbReference type="ARBA" id="ARBA00022670"/>
    </source>
</evidence>
<dbReference type="GO" id="GO:0046872">
    <property type="term" value="F:metal ion binding"/>
    <property type="evidence" value="ECO:0007669"/>
    <property type="project" value="UniProtKB-KW"/>
</dbReference>
<evidence type="ECO:0000313" key="13">
    <source>
        <dbReference type="EMBL" id="CAD7428579.1"/>
    </source>
</evidence>
<keyword evidence="10" id="KW-0720">Serine protease</keyword>
<keyword evidence="6" id="KW-0865">Zymogen</keyword>
<dbReference type="AlphaFoldDB" id="A0A7R9E7M1"/>
<dbReference type="PANTHER" id="PTHR24256">
    <property type="entry name" value="TRYPTASE-RELATED"/>
    <property type="match status" value="1"/>
</dbReference>
<sequence>MLRLTNYTPFTVVQTFDKEQAVAITEANAAIFCSSVSADLSYVKSNFGNLPGAITSLEARDLPLVKAVKVMRGIEENLNQALAQLAQPSSTHLTEYWSETLAPLLDSLLTPVQFSLTLVARWNVPHPLTARGGPSLVTVQGCLEHGLARYNMHDTGDSPQGIKMAPTRLMLWWSITYLCVRQGQSLIILVPGAEDHPFVKLVNIQACLPQPVPLVAGGRMVMPTELPWLAVLIYKDNLRCGGSLINEQFILTAAHCLVDDDNRPRQLQSVVLGEHNRSSIEDCYEKQGRKICADTPISFLIEDIIVHPEYKPNMNNNIAKADIALIKLNKKAKLSDISCKPFESPPSLPHPFTLVPANRHHHLHVELSELHSLKKIKRLAGWLQANQKFYLQATGELTHREEREWSTGQVLIHFRLHCVLSPAFIKPICLPVERTEINITEFTTAGWGKTETNELSDVPMEVNVPYVPYKKCLKLLNDFNIPKSTICAGGQINKNSCQGDSGGPLAARAINSHNTYLMGIVSSGVSRRCGNPYPSVYTDVSAHLKWILDNLGGLRQGLRTEVSRTSEGDTGIKDLDMQGDEPVNSGSDQTWYRQILGSIPPSNARIADDPYIPKAPPFYNSPGDLSQNGIKKCWTSTDGAYHCVYRSGIISDSSGDITNFGRNGGTNDLTGINSGVSNSHINPTRNNVNNNCWTDAKGVYRCYYSSKSNSDNSGIDRFDINNGASIQNNPRGNNANKKICWDTADGAHHCSYSYRYQYGGSNYHDWIL</sequence>
<name>A0A7R9E7M1_9NEOP</name>
<dbReference type="PROSITE" id="PS00135">
    <property type="entry name" value="TRYPSIN_SER"/>
    <property type="match status" value="1"/>
</dbReference>
<keyword evidence="5" id="KW-0106">Calcium</keyword>
<dbReference type="GO" id="GO:0051604">
    <property type="term" value="P:protein maturation"/>
    <property type="evidence" value="ECO:0007669"/>
    <property type="project" value="UniProtKB-ARBA"/>
</dbReference>
<organism evidence="13">
    <name type="scientific">Timema monikensis</name>
    <dbReference type="NCBI Taxonomy" id="170555"/>
    <lineage>
        <taxon>Eukaryota</taxon>
        <taxon>Metazoa</taxon>
        <taxon>Ecdysozoa</taxon>
        <taxon>Arthropoda</taxon>
        <taxon>Hexapoda</taxon>
        <taxon>Insecta</taxon>
        <taxon>Pterygota</taxon>
        <taxon>Neoptera</taxon>
        <taxon>Polyneoptera</taxon>
        <taxon>Phasmatodea</taxon>
        <taxon>Timematodea</taxon>
        <taxon>Timematoidea</taxon>
        <taxon>Timematidae</taxon>
        <taxon>Timema</taxon>
    </lineage>
</organism>
<dbReference type="PRINTS" id="PR00722">
    <property type="entry name" value="CHYMOTRYPSIN"/>
</dbReference>
<keyword evidence="4 10" id="KW-0378">Hydrolase</keyword>
<dbReference type="CDD" id="cd00190">
    <property type="entry name" value="Tryp_SPc"/>
    <property type="match status" value="1"/>
</dbReference>
<keyword evidence="1 10" id="KW-0645">Protease</keyword>
<keyword evidence="3" id="KW-0732">Signal</keyword>
<evidence type="ECO:0000256" key="4">
    <source>
        <dbReference type="ARBA" id="ARBA00022801"/>
    </source>
</evidence>
<proteinExistence type="inferred from homology"/>
<reference evidence="13" key="1">
    <citation type="submission" date="2020-11" db="EMBL/GenBank/DDBJ databases">
        <authorList>
            <person name="Tran Van P."/>
        </authorList>
    </citation>
    <scope>NUCLEOTIDE SEQUENCE</scope>
</reference>
<evidence type="ECO:0000256" key="11">
    <source>
        <dbReference type="SAM" id="MobiDB-lite"/>
    </source>
</evidence>
<dbReference type="SUPFAM" id="SSF50494">
    <property type="entry name" value="Trypsin-like serine proteases"/>
    <property type="match status" value="1"/>
</dbReference>
<dbReference type="EMBL" id="OB793786">
    <property type="protein sequence ID" value="CAD7428579.1"/>
    <property type="molecule type" value="Genomic_DNA"/>
</dbReference>
<evidence type="ECO:0000256" key="3">
    <source>
        <dbReference type="ARBA" id="ARBA00022729"/>
    </source>
</evidence>
<evidence type="ECO:0000256" key="10">
    <source>
        <dbReference type="RuleBase" id="RU363034"/>
    </source>
</evidence>
<dbReference type="InterPro" id="IPR001314">
    <property type="entry name" value="Peptidase_S1A"/>
</dbReference>
<feature type="compositionally biased region" description="Basic and acidic residues" evidence="11">
    <location>
        <begin position="563"/>
        <end position="576"/>
    </location>
</feature>
<feature type="domain" description="Peptidase S1" evidence="12">
    <location>
        <begin position="215"/>
        <end position="552"/>
    </location>
</feature>
<comment type="similarity">
    <text evidence="9">Belongs to the peptidase S1 family. CLIP subfamily.</text>
</comment>
<feature type="region of interest" description="Disordered" evidence="11">
    <location>
        <begin position="563"/>
        <end position="588"/>
    </location>
</feature>
<keyword evidence="2" id="KW-0479">Metal-binding</keyword>
<dbReference type="InterPro" id="IPR033116">
    <property type="entry name" value="TRYPSIN_SER"/>
</dbReference>
<evidence type="ECO:0000256" key="9">
    <source>
        <dbReference type="ARBA" id="ARBA00024195"/>
    </source>
</evidence>
<dbReference type="FunFam" id="2.40.10.10:FF:000078">
    <property type="entry name" value="Serine protease H137"/>
    <property type="match status" value="1"/>
</dbReference>
<gene>
    <name evidence="13" type="ORF">TMSB3V08_LOCUS5378</name>
</gene>
<evidence type="ECO:0000256" key="7">
    <source>
        <dbReference type="ARBA" id="ARBA00023157"/>
    </source>
</evidence>
<dbReference type="GO" id="GO:0006508">
    <property type="term" value="P:proteolysis"/>
    <property type="evidence" value="ECO:0007669"/>
    <property type="project" value="UniProtKB-KW"/>
</dbReference>
<dbReference type="InterPro" id="IPR043504">
    <property type="entry name" value="Peptidase_S1_PA_chymotrypsin"/>
</dbReference>
<dbReference type="PROSITE" id="PS50240">
    <property type="entry name" value="TRYPSIN_DOM"/>
    <property type="match status" value="1"/>
</dbReference>
<protein>
    <recommendedName>
        <fullName evidence="12">Peptidase S1 domain-containing protein</fullName>
    </recommendedName>
</protein>
<keyword evidence="8" id="KW-0325">Glycoprotein</keyword>
<evidence type="ECO:0000256" key="5">
    <source>
        <dbReference type="ARBA" id="ARBA00022837"/>
    </source>
</evidence>
<evidence type="ECO:0000256" key="6">
    <source>
        <dbReference type="ARBA" id="ARBA00023145"/>
    </source>
</evidence>
<dbReference type="Gene3D" id="2.40.10.10">
    <property type="entry name" value="Trypsin-like serine proteases"/>
    <property type="match status" value="3"/>
</dbReference>
<dbReference type="FunFam" id="2.40.10.10:FF:000028">
    <property type="entry name" value="Serine protease easter"/>
    <property type="match status" value="1"/>
</dbReference>
<dbReference type="InterPro" id="IPR009003">
    <property type="entry name" value="Peptidase_S1_PA"/>
</dbReference>
<evidence type="ECO:0000256" key="8">
    <source>
        <dbReference type="ARBA" id="ARBA00023180"/>
    </source>
</evidence>
<dbReference type="SMART" id="SM00020">
    <property type="entry name" value="Tryp_SPc"/>
    <property type="match status" value="1"/>
</dbReference>
<keyword evidence="7" id="KW-1015">Disulfide bond</keyword>
<dbReference type="InterPro" id="IPR001254">
    <property type="entry name" value="Trypsin_dom"/>
</dbReference>
<dbReference type="Pfam" id="PF00089">
    <property type="entry name" value="Trypsin"/>
    <property type="match status" value="2"/>
</dbReference>